<organism evidence="1">
    <name type="scientific">marine sediment metagenome</name>
    <dbReference type="NCBI Taxonomy" id="412755"/>
    <lineage>
        <taxon>unclassified sequences</taxon>
        <taxon>metagenomes</taxon>
        <taxon>ecological metagenomes</taxon>
    </lineage>
</organism>
<dbReference type="SUPFAM" id="SSF56784">
    <property type="entry name" value="HAD-like"/>
    <property type="match status" value="1"/>
</dbReference>
<name>A0A0F9P0Z6_9ZZZZ</name>
<dbReference type="AlphaFoldDB" id="A0A0F9P0Z6"/>
<protein>
    <recommendedName>
        <fullName evidence="2">Nucleotidase</fullName>
    </recommendedName>
</protein>
<dbReference type="Gene3D" id="3.40.50.1000">
    <property type="entry name" value="HAD superfamily/HAD-like"/>
    <property type="match status" value="1"/>
</dbReference>
<dbReference type="PANTHER" id="PTHR35134">
    <property type="entry name" value="NUCLEOTIDASE YQFW-RELATED"/>
    <property type="match status" value="1"/>
</dbReference>
<dbReference type="GO" id="GO:0008253">
    <property type="term" value="F:5'-nucleotidase activity"/>
    <property type="evidence" value="ECO:0007669"/>
    <property type="project" value="InterPro"/>
</dbReference>
<dbReference type="Pfam" id="PF06941">
    <property type="entry name" value="NT5C"/>
    <property type="match status" value="1"/>
</dbReference>
<dbReference type="Gene3D" id="1.10.40.40">
    <property type="entry name" value="Deoxyribonucleotidase, domain 2"/>
    <property type="match status" value="1"/>
</dbReference>
<evidence type="ECO:0008006" key="2">
    <source>
        <dbReference type="Google" id="ProtNLM"/>
    </source>
</evidence>
<evidence type="ECO:0000313" key="1">
    <source>
        <dbReference type="EMBL" id="KKN23729.1"/>
    </source>
</evidence>
<dbReference type="EMBL" id="LAZR01002945">
    <property type="protein sequence ID" value="KKN23729.1"/>
    <property type="molecule type" value="Genomic_DNA"/>
</dbReference>
<dbReference type="InterPro" id="IPR023214">
    <property type="entry name" value="HAD_sf"/>
</dbReference>
<dbReference type="InterPro" id="IPR010708">
    <property type="entry name" value="5'(3')-deoxyribonucleotidase"/>
</dbReference>
<dbReference type="InterPro" id="IPR052419">
    <property type="entry name" value="5_3-deoxyribonucleotidase-like"/>
</dbReference>
<accession>A0A0F9P0Z6</accession>
<sequence>MKIAVDIDGVILDMVIKVCEIFNERFNKNYTKDDVKRWEFFKDWNVPEEEIFKIFYKAYEESMTLPLIDENTLYILKKLNNQNNVDLVTARNIKYEIHLIDRLTSLDFKKGVHYINLIHVESKPYDAKIRLGYDILIDDNPNLVKSAENFPDIRILLYDQPWNRYVGEVKNVVRVYNWKQIGKILL</sequence>
<gene>
    <name evidence="1" type="ORF">LCGC14_0902100</name>
</gene>
<dbReference type="PANTHER" id="PTHR35134:SF2">
    <property type="entry name" value="NUCLEOTIDASE YQFW-RELATED"/>
    <property type="match status" value="1"/>
</dbReference>
<dbReference type="GO" id="GO:0009264">
    <property type="term" value="P:deoxyribonucleotide catabolic process"/>
    <property type="evidence" value="ECO:0007669"/>
    <property type="project" value="InterPro"/>
</dbReference>
<reference evidence="1" key="1">
    <citation type="journal article" date="2015" name="Nature">
        <title>Complex archaea that bridge the gap between prokaryotes and eukaryotes.</title>
        <authorList>
            <person name="Spang A."/>
            <person name="Saw J.H."/>
            <person name="Jorgensen S.L."/>
            <person name="Zaremba-Niedzwiedzka K."/>
            <person name="Martijn J."/>
            <person name="Lind A.E."/>
            <person name="van Eijk R."/>
            <person name="Schleper C."/>
            <person name="Guy L."/>
            <person name="Ettema T.J."/>
        </authorList>
    </citation>
    <scope>NUCLEOTIDE SEQUENCE</scope>
</reference>
<dbReference type="InterPro" id="IPR036412">
    <property type="entry name" value="HAD-like_sf"/>
</dbReference>
<proteinExistence type="predicted"/>
<comment type="caution">
    <text evidence="1">The sequence shown here is derived from an EMBL/GenBank/DDBJ whole genome shotgun (WGS) entry which is preliminary data.</text>
</comment>